<dbReference type="Proteomes" id="UP000676336">
    <property type="component" value="Unassembled WGS sequence"/>
</dbReference>
<accession>A0A8S3CR82</accession>
<sequence>LRALLPKLKDRILFNEKRDILIKEWSNGANEQLESRNALNECNKQTVDICSESQITTATQYFLAGALPPSDVMDNETIGT</sequence>
<gene>
    <name evidence="1" type="ORF">BYL167_LOCUS45753</name>
    <name evidence="2" type="ORF">GIL414_LOCUS51740</name>
    <name evidence="3" type="ORF">SMN809_LOCUS55712</name>
</gene>
<dbReference type="EMBL" id="CAJOBI010197500">
    <property type="protein sequence ID" value="CAF4980869.1"/>
    <property type="molecule type" value="Genomic_DNA"/>
</dbReference>
<evidence type="ECO:0000313" key="3">
    <source>
        <dbReference type="EMBL" id="CAF4980869.1"/>
    </source>
</evidence>
<feature type="non-terminal residue" evidence="2">
    <location>
        <position position="80"/>
    </location>
</feature>
<name>A0A8S3CR82_9BILA</name>
<dbReference type="Proteomes" id="UP000681967">
    <property type="component" value="Unassembled WGS sequence"/>
</dbReference>
<protein>
    <submittedName>
        <fullName evidence="2">Uncharacterized protein</fullName>
    </submittedName>
</protein>
<evidence type="ECO:0000313" key="4">
    <source>
        <dbReference type="Proteomes" id="UP000681720"/>
    </source>
</evidence>
<evidence type="ECO:0000313" key="2">
    <source>
        <dbReference type="EMBL" id="CAF4899029.1"/>
    </source>
</evidence>
<dbReference type="EMBL" id="CAJOBJ010175523">
    <property type="protein sequence ID" value="CAF4899029.1"/>
    <property type="molecule type" value="Genomic_DNA"/>
</dbReference>
<dbReference type="AlphaFoldDB" id="A0A8S3CR82"/>
<comment type="caution">
    <text evidence="2">The sequence shown here is derived from an EMBL/GenBank/DDBJ whole genome shotgun (WGS) entry which is preliminary data.</text>
</comment>
<organism evidence="2 4">
    <name type="scientific">Rotaria magnacalcarata</name>
    <dbReference type="NCBI Taxonomy" id="392030"/>
    <lineage>
        <taxon>Eukaryota</taxon>
        <taxon>Metazoa</taxon>
        <taxon>Spiralia</taxon>
        <taxon>Gnathifera</taxon>
        <taxon>Rotifera</taxon>
        <taxon>Eurotatoria</taxon>
        <taxon>Bdelloidea</taxon>
        <taxon>Philodinida</taxon>
        <taxon>Philodinidae</taxon>
        <taxon>Rotaria</taxon>
    </lineage>
</organism>
<proteinExistence type="predicted"/>
<evidence type="ECO:0000313" key="1">
    <source>
        <dbReference type="EMBL" id="CAF4742545.1"/>
    </source>
</evidence>
<dbReference type="EMBL" id="CAJOBH010127768">
    <property type="protein sequence ID" value="CAF4742545.1"/>
    <property type="molecule type" value="Genomic_DNA"/>
</dbReference>
<dbReference type="Proteomes" id="UP000681720">
    <property type="component" value="Unassembled WGS sequence"/>
</dbReference>
<reference evidence="2" key="1">
    <citation type="submission" date="2021-02" db="EMBL/GenBank/DDBJ databases">
        <authorList>
            <person name="Nowell W R."/>
        </authorList>
    </citation>
    <scope>NUCLEOTIDE SEQUENCE</scope>
</reference>
<feature type="non-terminal residue" evidence="2">
    <location>
        <position position="1"/>
    </location>
</feature>